<proteinExistence type="predicted"/>
<accession>A0A484AMT8</accession>
<feature type="non-terminal residue" evidence="1">
    <location>
        <position position="1"/>
    </location>
</feature>
<organism evidence="1 2">
    <name type="scientific">Drosophila navojoa</name>
    <name type="common">Fruit fly</name>
    <dbReference type="NCBI Taxonomy" id="7232"/>
    <lineage>
        <taxon>Eukaryota</taxon>
        <taxon>Metazoa</taxon>
        <taxon>Ecdysozoa</taxon>
        <taxon>Arthropoda</taxon>
        <taxon>Hexapoda</taxon>
        <taxon>Insecta</taxon>
        <taxon>Pterygota</taxon>
        <taxon>Neoptera</taxon>
        <taxon>Endopterygota</taxon>
        <taxon>Diptera</taxon>
        <taxon>Brachycera</taxon>
        <taxon>Muscomorpha</taxon>
        <taxon>Ephydroidea</taxon>
        <taxon>Drosophilidae</taxon>
        <taxon>Drosophila</taxon>
    </lineage>
</organism>
<reference evidence="1 2" key="1">
    <citation type="journal article" date="2019" name="J. Hered.">
        <title>An Improved Genome Assembly for Drosophila navojoa, the Basal Species in the mojavensis Cluster.</title>
        <authorList>
            <person name="Vanderlinde T."/>
            <person name="Dupim E.G."/>
            <person name="Nazario-Yepiz N.O."/>
            <person name="Carvalho A.B."/>
        </authorList>
    </citation>
    <scope>NUCLEOTIDE SEQUENCE [LARGE SCALE GENOMIC DNA]</scope>
    <source>
        <strain evidence="1">Navoj_Jal97</strain>
        <tissue evidence="1">Whole organism</tissue>
    </source>
</reference>
<dbReference type="Proteomes" id="UP000295192">
    <property type="component" value="Unassembled WGS sequence"/>
</dbReference>
<evidence type="ECO:0000313" key="1">
    <source>
        <dbReference type="EMBL" id="TDG38126.1"/>
    </source>
</evidence>
<gene>
    <name evidence="1" type="ORF">AWZ03_015452</name>
</gene>
<name>A0A484AMT8_DRONA</name>
<dbReference type="AlphaFoldDB" id="A0A484AMT8"/>
<keyword evidence="2" id="KW-1185">Reference proteome</keyword>
<evidence type="ECO:0000313" key="2">
    <source>
        <dbReference type="Proteomes" id="UP000295192"/>
    </source>
</evidence>
<sequence length="80" mass="8866">TVQLSPGYGEIWVHAASHNKGYLSNNPAGYCRNPALAYNVQSRLLQLSPDYVEITGCSRNQTVPSRQAAVRHESPRQGRQ</sequence>
<dbReference type="EMBL" id="LSRL02011258">
    <property type="protein sequence ID" value="TDG38126.1"/>
    <property type="molecule type" value="Genomic_DNA"/>
</dbReference>
<comment type="caution">
    <text evidence="1">The sequence shown here is derived from an EMBL/GenBank/DDBJ whole genome shotgun (WGS) entry which is preliminary data.</text>
</comment>
<protein>
    <submittedName>
        <fullName evidence="1">Uncharacterized protein</fullName>
    </submittedName>
</protein>